<dbReference type="Pfam" id="PF12746">
    <property type="entry name" value="GNAT_acetyltran"/>
    <property type="match status" value="1"/>
</dbReference>
<organism evidence="1 2">
    <name type="scientific">Tenggerimyces flavus</name>
    <dbReference type="NCBI Taxonomy" id="1708749"/>
    <lineage>
        <taxon>Bacteria</taxon>
        <taxon>Bacillati</taxon>
        <taxon>Actinomycetota</taxon>
        <taxon>Actinomycetes</taxon>
        <taxon>Propionibacteriales</taxon>
        <taxon>Nocardioidaceae</taxon>
        <taxon>Tenggerimyces</taxon>
    </lineage>
</organism>
<protein>
    <submittedName>
        <fullName evidence="1">GNAT family N-acetyltransferase</fullName>
    </submittedName>
</protein>
<accession>A0ABV7YC46</accession>
<dbReference type="InterPro" id="IPR027365">
    <property type="entry name" value="GNAT_acetyltra_YdfB-like"/>
</dbReference>
<dbReference type="RefSeq" id="WP_205113653.1">
    <property type="nucleotide sequence ID" value="NZ_JAFBCM010000001.1"/>
</dbReference>
<proteinExistence type="predicted"/>
<dbReference type="EMBL" id="JBHRZH010000016">
    <property type="protein sequence ID" value="MFC3762826.1"/>
    <property type="molecule type" value="Genomic_DNA"/>
</dbReference>
<reference evidence="2" key="1">
    <citation type="journal article" date="2019" name="Int. J. Syst. Evol. Microbiol.">
        <title>The Global Catalogue of Microorganisms (GCM) 10K type strain sequencing project: providing services to taxonomists for standard genome sequencing and annotation.</title>
        <authorList>
            <consortium name="The Broad Institute Genomics Platform"/>
            <consortium name="The Broad Institute Genome Sequencing Center for Infectious Disease"/>
            <person name="Wu L."/>
            <person name="Ma J."/>
        </authorList>
    </citation>
    <scope>NUCLEOTIDE SEQUENCE [LARGE SCALE GENOMIC DNA]</scope>
    <source>
        <strain evidence="2">CGMCC 4.7241</strain>
    </source>
</reference>
<comment type="caution">
    <text evidence="1">The sequence shown here is derived from an EMBL/GenBank/DDBJ whole genome shotgun (WGS) entry which is preliminary data.</text>
</comment>
<evidence type="ECO:0000313" key="2">
    <source>
        <dbReference type="Proteomes" id="UP001595699"/>
    </source>
</evidence>
<dbReference type="SUPFAM" id="SSF55729">
    <property type="entry name" value="Acyl-CoA N-acyltransferases (Nat)"/>
    <property type="match status" value="1"/>
</dbReference>
<name>A0ABV7YC46_9ACTN</name>
<dbReference type="Proteomes" id="UP001595699">
    <property type="component" value="Unassembled WGS sequence"/>
</dbReference>
<dbReference type="Gene3D" id="3.40.630.30">
    <property type="match status" value="1"/>
</dbReference>
<evidence type="ECO:0000313" key="1">
    <source>
        <dbReference type="EMBL" id="MFC3762826.1"/>
    </source>
</evidence>
<dbReference type="InterPro" id="IPR016181">
    <property type="entry name" value="Acyl_CoA_acyltransferase"/>
</dbReference>
<gene>
    <name evidence="1" type="ORF">ACFOUW_18440</name>
</gene>
<keyword evidence="2" id="KW-1185">Reference proteome</keyword>
<sequence length="201" mass="21889">MDEARRLWEAQLRLECKALDRTGRMVRIDGDEPDPIATCTVVRFRDGYAMALAGGADVVGLEPAHAFDDQESAAATIGGGRPTRVEIYSTYVFPHVVSAPDPAVVRQGREQYAVVVSGRQVSWASSSRSNEEAAELWVRTSEDSRGHGYATLATRAWAAEVTGEGRIAFYSHRDSNTPSRHLATKLGVVPVFDLANLTIEA</sequence>